<protein>
    <submittedName>
        <fullName evidence="1">Uncharacterized protein</fullName>
    </submittedName>
</protein>
<name>A0A345VKE4_9STRE</name>
<dbReference type="RefSeq" id="WP_115130336.1">
    <property type="nucleotide sequence ID" value="NZ_CP022601.1"/>
</dbReference>
<evidence type="ECO:0000313" key="1">
    <source>
        <dbReference type="EMBL" id="AXJ13196.1"/>
    </source>
</evidence>
<dbReference type="Proteomes" id="UP000255411">
    <property type="component" value="Chromosome"/>
</dbReference>
<reference evidence="1 2" key="1">
    <citation type="submission" date="2017-07" db="EMBL/GenBank/DDBJ databases">
        <title>Streptococcus pluranimalium as cause of bovine abortion.</title>
        <authorList>
            <person name="Rodriguez Campos S."/>
            <person name="Gobeli Brawand S."/>
            <person name="Brodard I."/>
            <person name="Rychener L."/>
            <person name="Perreten V."/>
        </authorList>
    </citation>
    <scope>NUCLEOTIDE SEQUENCE [LARGE SCALE GENOMIC DNA]</scope>
    <source>
        <strain evidence="1 2">14A0014</strain>
    </source>
</reference>
<evidence type="ECO:0000313" key="2">
    <source>
        <dbReference type="Proteomes" id="UP000255411"/>
    </source>
</evidence>
<dbReference type="AlphaFoldDB" id="A0A345VKE4"/>
<accession>A0A345VKE4</accession>
<organism evidence="1 2">
    <name type="scientific">Streptococcus pluranimalium</name>
    <dbReference type="NCBI Taxonomy" id="82348"/>
    <lineage>
        <taxon>Bacteria</taxon>
        <taxon>Bacillati</taxon>
        <taxon>Bacillota</taxon>
        <taxon>Bacilli</taxon>
        <taxon>Lactobacillales</taxon>
        <taxon>Streptococcaceae</taxon>
        <taxon>Streptococcus</taxon>
    </lineage>
</organism>
<proteinExistence type="predicted"/>
<dbReference type="EMBL" id="CP022601">
    <property type="protein sequence ID" value="AXJ13196.1"/>
    <property type="molecule type" value="Genomic_DNA"/>
</dbReference>
<gene>
    <name evidence="1" type="ORF">Sp14A_12830</name>
</gene>
<sequence>MNGYEYLVMASEHTKGNGDHWFRYLRKVITKDGTSLTSDDVQKLLETNKLSQFQKITLEDALTNGTRTHDYIVSLNQPAKKRDWKTYFKERTNG</sequence>